<dbReference type="PANTHER" id="PTHR35123:SF3">
    <property type="entry name" value="TRANSMEMBRANE PROTEIN"/>
    <property type="match status" value="1"/>
</dbReference>
<gene>
    <name evidence="1" type="ORF">RJ639_038906</name>
</gene>
<sequence length="139" mass="16042">MLLQMGFGEVVERRLSKCYERLTNDDEKLPLPKRWWVKRVNGRLKGLRLSRSRKLNWKAFSVVILPKRIARIYADIVKRIMKMDAVCPGIIFSCQWGLPVLSHPTSSSLGDQPVSIMAWLGGKAGQKRLPEVSYQLNYR</sequence>
<protein>
    <submittedName>
        <fullName evidence="1">Uncharacterized protein</fullName>
    </submittedName>
</protein>
<dbReference type="EMBL" id="JAVXUP010000341">
    <property type="protein sequence ID" value="KAK3030378.1"/>
    <property type="molecule type" value="Genomic_DNA"/>
</dbReference>
<reference evidence="1" key="1">
    <citation type="submission" date="2022-12" db="EMBL/GenBank/DDBJ databases">
        <title>Draft genome assemblies for two species of Escallonia (Escalloniales).</title>
        <authorList>
            <person name="Chanderbali A."/>
            <person name="Dervinis C."/>
            <person name="Anghel I."/>
            <person name="Soltis D."/>
            <person name="Soltis P."/>
            <person name="Zapata F."/>
        </authorList>
    </citation>
    <scope>NUCLEOTIDE SEQUENCE</scope>
    <source>
        <strain evidence="1">UCBG64.0493</strain>
        <tissue evidence="1">Leaf</tissue>
    </source>
</reference>
<dbReference type="PANTHER" id="PTHR35123">
    <property type="entry name" value="OS07G0633900 PROTEIN-RELATED"/>
    <property type="match status" value="1"/>
</dbReference>
<keyword evidence="2" id="KW-1185">Reference proteome</keyword>
<evidence type="ECO:0000313" key="2">
    <source>
        <dbReference type="Proteomes" id="UP001188597"/>
    </source>
</evidence>
<organism evidence="1 2">
    <name type="scientific">Escallonia herrerae</name>
    <dbReference type="NCBI Taxonomy" id="1293975"/>
    <lineage>
        <taxon>Eukaryota</taxon>
        <taxon>Viridiplantae</taxon>
        <taxon>Streptophyta</taxon>
        <taxon>Embryophyta</taxon>
        <taxon>Tracheophyta</taxon>
        <taxon>Spermatophyta</taxon>
        <taxon>Magnoliopsida</taxon>
        <taxon>eudicotyledons</taxon>
        <taxon>Gunneridae</taxon>
        <taxon>Pentapetalae</taxon>
        <taxon>asterids</taxon>
        <taxon>campanulids</taxon>
        <taxon>Escalloniales</taxon>
        <taxon>Escalloniaceae</taxon>
        <taxon>Escallonia</taxon>
    </lineage>
</organism>
<proteinExistence type="predicted"/>
<evidence type="ECO:0000313" key="1">
    <source>
        <dbReference type="EMBL" id="KAK3030378.1"/>
    </source>
</evidence>
<dbReference type="AlphaFoldDB" id="A0AA88WMY3"/>
<accession>A0AA88WMY3</accession>
<comment type="caution">
    <text evidence="1">The sequence shown here is derived from an EMBL/GenBank/DDBJ whole genome shotgun (WGS) entry which is preliminary data.</text>
</comment>
<dbReference type="Proteomes" id="UP001188597">
    <property type="component" value="Unassembled WGS sequence"/>
</dbReference>
<name>A0AA88WMY3_9ASTE</name>